<keyword evidence="1" id="KW-1133">Transmembrane helix</keyword>
<dbReference type="AlphaFoldDB" id="A0A6P1W0M8"/>
<dbReference type="KEGG" id="senf:GJR95_22250"/>
<keyword evidence="1" id="KW-0472">Membrane</keyword>
<name>A0A6P1W0M8_9BACT</name>
<proteinExistence type="predicted"/>
<keyword evidence="3" id="KW-1185">Reference proteome</keyword>
<evidence type="ECO:0000256" key="1">
    <source>
        <dbReference type="SAM" id="Phobius"/>
    </source>
</evidence>
<feature type="transmembrane region" description="Helical" evidence="1">
    <location>
        <begin position="203"/>
        <end position="219"/>
    </location>
</feature>
<organism evidence="2 3">
    <name type="scientific">Spirosoma endbachense</name>
    <dbReference type="NCBI Taxonomy" id="2666025"/>
    <lineage>
        <taxon>Bacteria</taxon>
        <taxon>Pseudomonadati</taxon>
        <taxon>Bacteroidota</taxon>
        <taxon>Cytophagia</taxon>
        <taxon>Cytophagales</taxon>
        <taxon>Cytophagaceae</taxon>
        <taxon>Spirosoma</taxon>
    </lineage>
</organism>
<gene>
    <name evidence="2" type="ORF">GJR95_22250</name>
</gene>
<evidence type="ECO:0000313" key="3">
    <source>
        <dbReference type="Proteomes" id="UP000464577"/>
    </source>
</evidence>
<accession>A0A6P1W0M8</accession>
<sequence>MADLNTTYNGVLEYFDPKADSGIPNPSTWNWFGFGGSNFWLDETAFWPELNAINNQSGSTLNAVKIPYRGTSAADRLAWVNERINAINERVKFIKGRTDQLLTKLQGQSTDSFNALTKVVTSALSLVPVVGTAVTFVQAQATSAQTLEQYKVQSLIQDYANDLKELATIRTQLLKELVVADPDPTPPDPKEPIQKAPTTIPTWYYYVGAGLLLLLLLALRNQQRR</sequence>
<dbReference type="EMBL" id="CP045997">
    <property type="protein sequence ID" value="QHV97560.1"/>
    <property type="molecule type" value="Genomic_DNA"/>
</dbReference>
<reference evidence="2 3" key="1">
    <citation type="submission" date="2019-11" db="EMBL/GenBank/DDBJ databases">
        <title>Spirosoma endbachense sp. nov., isolated from a natural salt meadow.</title>
        <authorList>
            <person name="Rojas J."/>
            <person name="Ambika Manirajan B."/>
            <person name="Ratering S."/>
            <person name="Suarez C."/>
            <person name="Geissler-Plaum R."/>
            <person name="Schnell S."/>
        </authorList>
    </citation>
    <scope>NUCLEOTIDE SEQUENCE [LARGE SCALE GENOMIC DNA]</scope>
    <source>
        <strain evidence="2 3">I-24</strain>
    </source>
</reference>
<keyword evidence="1" id="KW-0812">Transmembrane</keyword>
<protein>
    <submittedName>
        <fullName evidence="2">Uncharacterized protein</fullName>
    </submittedName>
</protein>
<dbReference type="Proteomes" id="UP000464577">
    <property type="component" value="Chromosome"/>
</dbReference>
<evidence type="ECO:0000313" key="2">
    <source>
        <dbReference type="EMBL" id="QHV97560.1"/>
    </source>
</evidence>